<evidence type="ECO:0000313" key="5">
    <source>
        <dbReference type="Proteomes" id="UP001570846"/>
    </source>
</evidence>
<reference evidence="2 4" key="2">
    <citation type="submission" date="2019-09" db="EMBL/GenBank/DDBJ databases">
        <title>A bacterium isolated from glacier soil.</title>
        <authorList>
            <person name="Liu Q."/>
        </authorList>
    </citation>
    <scope>NUCLEOTIDE SEQUENCE [LARGE SCALE GENOMIC DNA]</scope>
    <source>
        <strain evidence="2 4">MDT1-10-3</strain>
    </source>
</reference>
<dbReference type="AlphaFoldDB" id="A0A5M8Q6S8"/>
<feature type="signal peptide" evidence="1">
    <location>
        <begin position="1"/>
        <end position="20"/>
    </location>
</feature>
<dbReference type="EMBL" id="VKKZ01000025">
    <property type="protein sequence ID" value="KAA6430808.1"/>
    <property type="molecule type" value="Genomic_DNA"/>
</dbReference>
<feature type="chain" id="PRO_5024334385" evidence="1">
    <location>
        <begin position="21"/>
        <end position="132"/>
    </location>
</feature>
<sequence>MKNFTLSVSLFFALAFTASAQVAPANPSVEKATISISRLMVQEMGLNEVEYIQVRNLNQERLLKAAEATRQFQNDAPTLEASLEEIDRDFENKLFKILNNRQVEAYAEFKTKPEANFLSLVQQVSPRNKKKD</sequence>
<proteinExistence type="predicted"/>
<protein>
    <submittedName>
        <fullName evidence="2">S46 family peptidase</fullName>
    </submittedName>
</protein>
<accession>A0A5M8Q6S8</accession>
<dbReference type="Proteomes" id="UP001570846">
    <property type="component" value="Unassembled WGS sequence"/>
</dbReference>
<reference evidence="2 4" key="1">
    <citation type="submission" date="2019-07" db="EMBL/GenBank/DDBJ databases">
        <authorList>
            <person name="Qu J.-H."/>
        </authorList>
    </citation>
    <scope>NUCLEOTIDE SEQUENCE [LARGE SCALE GENOMIC DNA]</scope>
    <source>
        <strain evidence="2 4">MDT1-10-3</strain>
    </source>
</reference>
<evidence type="ECO:0000313" key="4">
    <source>
        <dbReference type="Proteomes" id="UP000323866"/>
    </source>
</evidence>
<gene>
    <name evidence="3" type="ORF">ACD591_18370</name>
    <name evidence="2" type="ORF">FOE74_20290</name>
</gene>
<dbReference type="Proteomes" id="UP000323866">
    <property type="component" value="Unassembled WGS sequence"/>
</dbReference>
<reference evidence="3 5" key="3">
    <citation type="submission" date="2024-08" db="EMBL/GenBank/DDBJ databases">
        <authorList>
            <person name="Wei W."/>
        </authorList>
    </citation>
    <scope>NUCLEOTIDE SEQUENCE [LARGE SCALE GENOMIC DNA]</scope>
    <source>
        <strain evidence="3 5">XU2</strain>
    </source>
</reference>
<keyword evidence="5" id="KW-1185">Reference proteome</keyword>
<dbReference type="EMBL" id="JBGOGF010000011">
    <property type="protein sequence ID" value="MFA1773273.1"/>
    <property type="molecule type" value="Genomic_DNA"/>
</dbReference>
<evidence type="ECO:0000313" key="2">
    <source>
        <dbReference type="EMBL" id="KAA6430808.1"/>
    </source>
</evidence>
<organism evidence="2 4">
    <name type="scientific">Rufibacter glacialis</name>
    <dbReference type="NCBI Taxonomy" id="1259555"/>
    <lineage>
        <taxon>Bacteria</taxon>
        <taxon>Pseudomonadati</taxon>
        <taxon>Bacteroidota</taxon>
        <taxon>Cytophagia</taxon>
        <taxon>Cytophagales</taxon>
        <taxon>Hymenobacteraceae</taxon>
        <taxon>Rufibacter</taxon>
    </lineage>
</organism>
<evidence type="ECO:0000313" key="3">
    <source>
        <dbReference type="EMBL" id="MFA1773273.1"/>
    </source>
</evidence>
<comment type="caution">
    <text evidence="2">The sequence shown here is derived from an EMBL/GenBank/DDBJ whole genome shotgun (WGS) entry which is preliminary data.</text>
</comment>
<keyword evidence="1" id="KW-0732">Signal</keyword>
<name>A0A5M8Q6S8_9BACT</name>
<dbReference type="OrthoDB" id="882534at2"/>
<dbReference type="RefSeq" id="WP_149100465.1">
    <property type="nucleotide sequence ID" value="NZ_BMMG01000008.1"/>
</dbReference>
<evidence type="ECO:0000256" key="1">
    <source>
        <dbReference type="SAM" id="SignalP"/>
    </source>
</evidence>